<gene>
    <name evidence="3" type="ORF">R5W23_003686</name>
</gene>
<dbReference type="Gene3D" id="3.30.700.10">
    <property type="entry name" value="Glycoprotein, Type 4 Pilin"/>
    <property type="match status" value="1"/>
</dbReference>
<name>A0ABU5F3Z7_9BACT</name>
<dbReference type="Pfam" id="PF07963">
    <property type="entry name" value="N_methyl"/>
    <property type="match status" value="1"/>
</dbReference>
<accession>A0ABU5F3Z7</accession>
<keyword evidence="1" id="KW-1133">Transmembrane helix</keyword>
<evidence type="ECO:0000313" key="3">
    <source>
        <dbReference type="EMBL" id="MDY3562224.1"/>
    </source>
</evidence>
<organism evidence="3 4">
    <name type="scientific">Gemmata algarum</name>
    <dbReference type="NCBI Taxonomy" id="2975278"/>
    <lineage>
        <taxon>Bacteria</taxon>
        <taxon>Pseudomonadati</taxon>
        <taxon>Planctomycetota</taxon>
        <taxon>Planctomycetia</taxon>
        <taxon>Gemmatales</taxon>
        <taxon>Gemmataceae</taxon>
        <taxon>Gemmata</taxon>
    </lineage>
</organism>
<dbReference type="EMBL" id="JAXBLV010000210">
    <property type="protein sequence ID" value="MDY3562224.1"/>
    <property type="molecule type" value="Genomic_DNA"/>
</dbReference>
<feature type="transmembrane region" description="Helical" evidence="1">
    <location>
        <begin position="6"/>
        <end position="28"/>
    </location>
</feature>
<dbReference type="PANTHER" id="PTHR30093">
    <property type="entry name" value="GENERAL SECRETION PATHWAY PROTEIN G"/>
    <property type="match status" value="1"/>
</dbReference>
<comment type="caution">
    <text evidence="3">The sequence shown here is derived from an EMBL/GenBank/DDBJ whole genome shotgun (WGS) entry which is preliminary data.</text>
</comment>
<keyword evidence="1" id="KW-0812">Transmembrane</keyword>
<dbReference type="Pfam" id="PF07596">
    <property type="entry name" value="SBP_bac_10"/>
    <property type="match status" value="1"/>
</dbReference>
<evidence type="ECO:0000259" key="2">
    <source>
        <dbReference type="Pfam" id="PF07596"/>
    </source>
</evidence>
<dbReference type="Proteomes" id="UP001272242">
    <property type="component" value="Unassembled WGS sequence"/>
</dbReference>
<feature type="domain" description="DUF1559" evidence="2">
    <location>
        <begin position="29"/>
        <end position="276"/>
    </location>
</feature>
<dbReference type="InterPro" id="IPR045584">
    <property type="entry name" value="Pilin-like"/>
</dbReference>
<keyword evidence="4" id="KW-1185">Reference proteome</keyword>
<dbReference type="InterPro" id="IPR011453">
    <property type="entry name" value="DUF1559"/>
</dbReference>
<dbReference type="RefSeq" id="WP_320688550.1">
    <property type="nucleotide sequence ID" value="NZ_JAXBLV010000210.1"/>
</dbReference>
<dbReference type="InterPro" id="IPR012902">
    <property type="entry name" value="N_methyl_site"/>
</dbReference>
<evidence type="ECO:0000256" key="1">
    <source>
        <dbReference type="SAM" id="Phobius"/>
    </source>
</evidence>
<dbReference type="InterPro" id="IPR027558">
    <property type="entry name" value="Pre_pil_HX9DG_C"/>
</dbReference>
<dbReference type="PANTHER" id="PTHR30093:SF2">
    <property type="entry name" value="TYPE II SECRETION SYSTEM PROTEIN H"/>
    <property type="match status" value="1"/>
</dbReference>
<reference evidence="4" key="1">
    <citation type="journal article" date="2023" name="Mar. Drugs">
        <title>Gemmata algarum, a Novel Planctomycete Isolated from an Algal Mat, Displays Antimicrobial Activity.</title>
        <authorList>
            <person name="Kumar G."/>
            <person name="Kallscheuer N."/>
            <person name="Kashif M."/>
            <person name="Ahamad S."/>
            <person name="Jagadeeshwari U."/>
            <person name="Pannikurungottu S."/>
            <person name="Haufschild T."/>
            <person name="Kabuu M."/>
            <person name="Sasikala C."/>
            <person name="Jogler C."/>
            <person name="Ramana C."/>
        </authorList>
    </citation>
    <scope>NUCLEOTIDE SEQUENCE [LARGE SCALE GENOMIC DNA]</scope>
    <source>
        <strain evidence="4">JC673</strain>
    </source>
</reference>
<sequence>MRYGFTLIELLVVIAIIAILIGLLLPAVQKVREAASRLKCSNNLKQLGLAYHNYHDSNMQLPPAAMGDKYASHFVLILPYIEQNNLYNKFNVSLEMTSGANNTQLLANESVVNTFLCPSIRSGNAMTTLGPAVDYVATGNRDQSNDCDRLDGNPEQHWGMLIYPSDPLPGTGRTGLKSRTSFASVTDGLSNTTLLGEKHVPSTGIGQPANAGDGTWGYWYISDWKTWMVVRNAKFALGKGSSDNTGDYRKKLGSWHTGVCQFLVGDGSVRSVNNNTSTEVLLLAADRRDGRADNPFQQ</sequence>
<protein>
    <submittedName>
        <fullName evidence="3">DUF1559 domain-containing protein</fullName>
    </submittedName>
</protein>
<proteinExistence type="predicted"/>
<dbReference type="SUPFAM" id="SSF54523">
    <property type="entry name" value="Pili subunits"/>
    <property type="match status" value="1"/>
</dbReference>
<evidence type="ECO:0000313" key="4">
    <source>
        <dbReference type="Proteomes" id="UP001272242"/>
    </source>
</evidence>
<dbReference type="NCBIfam" id="TIGR04294">
    <property type="entry name" value="pre_pil_HX9DG"/>
    <property type="match status" value="1"/>
</dbReference>
<dbReference type="NCBIfam" id="TIGR02532">
    <property type="entry name" value="IV_pilin_GFxxxE"/>
    <property type="match status" value="1"/>
</dbReference>
<keyword evidence="1" id="KW-0472">Membrane</keyword>